<proteinExistence type="predicted"/>
<evidence type="ECO:0000313" key="3">
    <source>
        <dbReference type="Proteomes" id="UP000299102"/>
    </source>
</evidence>
<dbReference type="OrthoDB" id="8123886at2759"/>
<evidence type="ECO:0000313" key="2">
    <source>
        <dbReference type="EMBL" id="GBP17421.1"/>
    </source>
</evidence>
<protein>
    <recommendedName>
        <fullName evidence="1">Pre-C2HC domain-containing protein</fullName>
    </recommendedName>
</protein>
<keyword evidence="3" id="KW-1185">Reference proteome</keyword>
<evidence type="ECO:0000259" key="1">
    <source>
        <dbReference type="Pfam" id="PF07530"/>
    </source>
</evidence>
<gene>
    <name evidence="2" type="ORF">EVAR_8781_1</name>
</gene>
<sequence length="233" mass="26421">MLVDSVILLSLVNAIQLISSSMEIKRNVMYIGASQLAIIEKTNKAATPAAAKNINKKKSDEANVTTSHTTTPRCLKPPPVFVQNKDRWTELRQKCVEKNKHFSQLPNSFKGLKLHGKTVADFRNLQNIRITQGYAFRTNSLKEEREIKVVHRRVSKEIPVEEIKEDLRSRNFPVQSVGHILNRYREPFELVLISSTVETNDKATKAAFYKIKSVCSLSGIKAEQLRTCALTEQ</sequence>
<organism evidence="2 3">
    <name type="scientific">Eumeta variegata</name>
    <name type="common">Bagworm moth</name>
    <name type="synonym">Eumeta japonica</name>
    <dbReference type="NCBI Taxonomy" id="151549"/>
    <lineage>
        <taxon>Eukaryota</taxon>
        <taxon>Metazoa</taxon>
        <taxon>Ecdysozoa</taxon>
        <taxon>Arthropoda</taxon>
        <taxon>Hexapoda</taxon>
        <taxon>Insecta</taxon>
        <taxon>Pterygota</taxon>
        <taxon>Neoptera</taxon>
        <taxon>Endopterygota</taxon>
        <taxon>Lepidoptera</taxon>
        <taxon>Glossata</taxon>
        <taxon>Ditrysia</taxon>
        <taxon>Tineoidea</taxon>
        <taxon>Psychidae</taxon>
        <taxon>Oiketicinae</taxon>
        <taxon>Eumeta</taxon>
    </lineage>
</organism>
<name>A0A4C1TTS4_EUMVA</name>
<dbReference type="Pfam" id="PF07530">
    <property type="entry name" value="PRE_C2HC"/>
    <property type="match status" value="1"/>
</dbReference>
<dbReference type="AlphaFoldDB" id="A0A4C1TTS4"/>
<comment type="caution">
    <text evidence="2">The sequence shown here is derived from an EMBL/GenBank/DDBJ whole genome shotgun (WGS) entry which is preliminary data.</text>
</comment>
<reference evidence="2 3" key="1">
    <citation type="journal article" date="2019" name="Commun. Biol.">
        <title>The bagworm genome reveals a unique fibroin gene that provides high tensile strength.</title>
        <authorList>
            <person name="Kono N."/>
            <person name="Nakamura H."/>
            <person name="Ohtoshi R."/>
            <person name="Tomita M."/>
            <person name="Numata K."/>
            <person name="Arakawa K."/>
        </authorList>
    </citation>
    <scope>NUCLEOTIDE SEQUENCE [LARGE SCALE GENOMIC DNA]</scope>
</reference>
<feature type="domain" description="Pre-C2HC" evidence="1">
    <location>
        <begin position="161"/>
        <end position="225"/>
    </location>
</feature>
<accession>A0A4C1TTS4</accession>
<dbReference type="InterPro" id="IPR006579">
    <property type="entry name" value="Pre_C2HC_dom"/>
</dbReference>
<dbReference type="EMBL" id="BGZK01000087">
    <property type="protein sequence ID" value="GBP17421.1"/>
    <property type="molecule type" value="Genomic_DNA"/>
</dbReference>
<dbReference type="Proteomes" id="UP000299102">
    <property type="component" value="Unassembled WGS sequence"/>
</dbReference>